<protein>
    <recommendedName>
        <fullName evidence="2">dUTP diphosphatase</fullName>
        <ecNumber evidence="2">3.6.1.23</ecNumber>
    </recommendedName>
</protein>
<dbReference type="Gene3D" id="2.70.40.10">
    <property type="match status" value="1"/>
</dbReference>
<dbReference type="PANTHER" id="PTHR11241">
    <property type="entry name" value="DEOXYURIDINE 5'-TRIPHOSPHATE NUCLEOTIDOHYDROLASE"/>
    <property type="match status" value="1"/>
</dbReference>
<dbReference type="SUPFAM" id="SSF51283">
    <property type="entry name" value="dUTPase-like"/>
    <property type="match status" value="1"/>
</dbReference>
<evidence type="ECO:0000313" key="6">
    <source>
        <dbReference type="EMBL" id="QHU29142.1"/>
    </source>
</evidence>
<dbReference type="InterPro" id="IPR008181">
    <property type="entry name" value="dUTPase"/>
</dbReference>
<organism evidence="6">
    <name type="scientific">viral metagenome</name>
    <dbReference type="NCBI Taxonomy" id="1070528"/>
    <lineage>
        <taxon>unclassified sequences</taxon>
        <taxon>metagenomes</taxon>
        <taxon>organismal metagenomes</taxon>
    </lineage>
</organism>
<reference evidence="6" key="1">
    <citation type="journal article" date="2020" name="Nature">
        <title>Giant virus diversity and host interactions through global metagenomics.</title>
        <authorList>
            <person name="Schulz F."/>
            <person name="Roux S."/>
            <person name="Paez-Espino D."/>
            <person name="Jungbluth S."/>
            <person name="Walsh D.A."/>
            <person name="Denef V.J."/>
            <person name="McMahon K.D."/>
            <person name="Konstantinidis K.T."/>
            <person name="Eloe-Fadrosh E.A."/>
            <person name="Kyrpides N.C."/>
            <person name="Woyke T."/>
        </authorList>
    </citation>
    <scope>NUCLEOTIDE SEQUENCE</scope>
    <source>
        <strain evidence="6">GVMAG-M-3300027804-47</strain>
    </source>
</reference>
<dbReference type="GO" id="GO:0006226">
    <property type="term" value="P:dUMP biosynthetic process"/>
    <property type="evidence" value="ECO:0007669"/>
    <property type="project" value="InterPro"/>
</dbReference>
<dbReference type="InterPro" id="IPR033704">
    <property type="entry name" value="dUTPase_trimeric"/>
</dbReference>
<dbReference type="AlphaFoldDB" id="A0A6C0LIZ1"/>
<dbReference type="Pfam" id="PF00692">
    <property type="entry name" value="dUTPase"/>
    <property type="match status" value="1"/>
</dbReference>
<comment type="similarity">
    <text evidence="1">Belongs to the dUTPase family.</text>
</comment>
<dbReference type="GO" id="GO:0000287">
    <property type="term" value="F:magnesium ion binding"/>
    <property type="evidence" value="ECO:0007669"/>
    <property type="project" value="InterPro"/>
</dbReference>
<feature type="domain" description="dUTPase-like" evidence="5">
    <location>
        <begin position="249"/>
        <end position="385"/>
    </location>
</feature>
<evidence type="ECO:0000259" key="5">
    <source>
        <dbReference type="Pfam" id="PF00692"/>
    </source>
</evidence>
<dbReference type="InterPro" id="IPR029054">
    <property type="entry name" value="dUTPase-like"/>
</dbReference>
<evidence type="ECO:0000256" key="3">
    <source>
        <dbReference type="ARBA" id="ARBA00022801"/>
    </source>
</evidence>
<dbReference type="CDD" id="cd07557">
    <property type="entry name" value="trimeric_dUTPase"/>
    <property type="match status" value="1"/>
</dbReference>
<proteinExistence type="inferred from homology"/>
<name>A0A6C0LIZ1_9ZZZZ</name>
<dbReference type="EC" id="3.6.1.23" evidence="2"/>
<keyword evidence="3" id="KW-0378">Hydrolase</keyword>
<evidence type="ECO:0000256" key="4">
    <source>
        <dbReference type="ARBA" id="ARBA00023080"/>
    </source>
</evidence>
<evidence type="ECO:0000256" key="1">
    <source>
        <dbReference type="ARBA" id="ARBA00006581"/>
    </source>
</evidence>
<sequence>MAFCENFFETIDTPEKAYILGVVAFNNYSDDENTKDISVYFEVNSVEDHENRSRHVLYDYYLDLGDEDKKNYPYFNNIETLAESLRKIGEVSYTADTSDMRCVIELTITSQKIKDDIASHLDIKRCQYSDMTDFITKCYEADANVCNQFVKAYIEKFACIMNDKLNISFYNDATADSIVKLYDIPYIRNKTLKFHVIQYNCVNMIDLLGMIYSDYDCPYYNNYIYGYNNCDGRDSVSIPIIKVFKVDDEAVMPTKARYSDAGYDLTILREFKVLTHNTSLYDTGIQLEIPNGYYVEIVPRSSISRSGYMLANSVGIIDQGYRGNLFIALTKINDDPESAVQKLSLPWKCCQMIVKKQVYSRLVAGDAGKEIEQSSRGTGGFGSTGK</sequence>
<dbReference type="PANTHER" id="PTHR11241:SF0">
    <property type="entry name" value="DEOXYURIDINE 5'-TRIPHOSPHATE NUCLEOTIDOHYDROLASE"/>
    <property type="match status" value="1"/>
</dbReference>
<dbReference type="GO" id="GO:0046081">
    <property type="term" value="P:dUTP catabolic process"/>
    <property type="evidence" value="ECO:0007669"/>
    <property type="project" value="InterPro"/>
</dbReference>
<accession>A0A6C0LIZ1</accession>
<dbReference type="GO" id="GO:0004170">
    <property type="term" value="F:dUTP diphosphatase activity"/>
    <property type="evidence" value="ECO:0007669"/>
    <property type="project" value="UniProtKB-EC"/>
</dbReference>
<keyword evidence="4" id="KW-0546">Nucleotide metabolism</keyword>
<dbReference type="InterPro" id="IPR036157">
    <property type="entry name" value="dUTPase-like_sf"/>
</dbReference>
<dbReference type="EMBL" id="MN740481">
    <property type="protein sequence ID" value="QHU29142.1"/>
    <property type="molecule type" value="Genomic_DNA"/>
</dbReference>
<evidence type="ECO:0000256" key="2">
    <source>
        <dbReference type="ARBA" id="ARBA00012379"/>
    </source>
</evidence>